<evidence type="ECO:0000313" key="1">
    <source>
        <dbReference type="EMBL" id="KAK5977345.1"/>
    </source>
</evidence>
<dbReference type="Proteomes" id="UP001331761">
    <property type="component" value="Unassembled WGS sequence"/>
</dbReference>
<dbReference type="AlphaFoldDB" id="A0AAN8FHQ3"/>
<evidence type="ECO:0000313" key="2">
    <source>
        <dbReference type="Proteomes" id="UP001331761"/>
    </source>
</evidence>
<comment type="caution">
    <text evidence="1">The sequence shown here is derived from an EMBL/GenBank/DDBJ whole genome shotgun (WGS) entry which is preliminary data.</text>
</comment>
<accession>A0AAN8FHQ3</accession>
<organism evidence="1 2">
    <name type="scientific">Trichostrongylus colubriformis</name>
    <name type="common">Black scour worm</name>
    <dbReference type="NCBI Taxonomy" id="6319"/>
    <lineage>
        <taxon>Eukaryota</taxon>
        <taxon>Metazoa</taxon>
        <taxon>Ecdysozoa</taxon>
        <taxon>Nematoda</taxon>
        <taxon>Chromadorea</taxon>
        <taxon>Rhabditida</taxon>
        <taxon>Rhabditina</taxon>
        <taxon>Rhabditomorpha</taxon>
        <taxon>Strongyloidea</taxon>
        <taxon>Trichostrongylidae</taxon>
        <taxon>Trichostrongylus</taxon>
    </lineage>
</organism>
<keyword evidence="2" id="KW-1185">Reference proteome</keyword>
<name>A0AAN8FHQ3_TRICO</name>
<protein>
    <submittedName>
        <fullName evidence="1">Uncharacterized protein</fullName>
    </submittedName>
</protein>
<sequence length="165" mass="18213">MNEIAKLVTSSFVCATKFKKVENTKSSSAVDQCRGRSVKAIPERQESRHFGDEHRAYEGQLHLPTFINTTSRGAAVDAVQWRAVANSLLELLSFDRCSGHKGITTRIAHGLFRFSAMRRAGVKTVLSTEHENMYNVFGDNAKSTEIFSQRIVVSGAGMVECSIVS</sequence>
<reference evidence="1 2" key="1">
    <citation type="submission" date="2019-10" db="EMBL/GenBank/DDBJ databases">
        <title>Assembly and Annotation for the nematode Trichostrongylus colubriformis.</title>
        <authorList>
            <person name="Martin J."/>
        </authorList>
    </citation>
    <scope>NUCLEOTIDE SEQUENCE [LARGE SCALE GENOMIC DNA]</scope>
    <source>
        <strain evidence="1">G859</strain>
        <tissue evidence="1">Whole worm</tissue>
    </source>
</reference>
<proteinExistence type="predicted"/>
<gene>
    <name evidence="1" type="ORF">GCK32_011286</name>
</gene>
<dbReference type="EMBL" id="WIXE01010721">
    <property type="protein sequence ID" value="KAK5977345.1"/>
    <property type="molecule type" value="Genomic_DNA"/>
</dbReference>